<keyword evidence="1" id="KW-0762">Sugar transport</keyword>
<evidence type="ECO:0000313" key="1">
    <source>
        <dbReference type="EMBL" id="ORI97661.1"/>
    </source>
</evidence>
<proteinExistence type="predicted"/>
<dbReference type="eggNOG" id="COG2190">
    <property type="taxonomic scope" value="Bacteria"/>
</dbReference>
<evidence type="ECO:0000313" key="2">
    <source>
        <dbReference type="Proteomes" id="UP000192288"/>
    </source>
</evidence>
<dbReference type="RefSeq" id="WP_036067844.1">
    <property type="nucleotide sequence ID" value="NZ_MPLS01000018.1"/>
</dbReference>
<dbReference type="Proteomes" id="UP000192288">
    <property type="component" value="Unassembled WGS sequence"/>
</dbReference>
<dbReference type="SUPFAM" id="SSF51261">
    <property type="entry name" value="Duplicated hybrid motif"/>
    <property type="match status" value="1"/>
</dbReference>
<name>A0A1X0VD98_LEUPS</name>
<organism evidence="1 2">
    <name type="scientific">Leuconostoc pseudomesenteroides</name>
    <dbReference type="NCBI Taxonomy" id="33968"/>
    <lineage>
        <taxon>Bacteria</taxon>
        <taxon>Bacillati</taxon>
        <taxon>Bacillota</taxon>
        <taxon>Bacilli</taxon>
        <taxon>Lactobacillales</taxon>
        <taxon>Lactobacillaceae</taxon>
        <taxon>Leuconostoc</taxon>
    </lineage>
</organism>
<sequence length="179" mass="19739">MNFWQRIFRLKKKQTQVNETGRLNAIKMAKKTGTLVLVAPATGQLRPIKESHDEHYQAANGIMLIPNGGNLMLPVSGIVSESTTEKLMITDGLDQSVTMSLVGQGEAARLARYSAGQQLHAGDVVGTASQRILAQNTEAVRIYVVWSEHQVPKVRFGSVYAGQNIWQSEDDFNDKQADD</sequence>
<keyword evidence="1" id="KW-0813">Transport</keyword>
<protein>
    <submittedName>
        <fullName evidence="1">PTS sugar transporter subunit IIA</fullName>
    </submittedName>
</protein>
<dbReference type="STRING" id="33968.BMS77_04750"/>
<dbReference type="EMBL" id="MPLS01000018">
    <property type="protein sequence ID" value="ORI97661.1"/>
    <property type="molecule type" value="Genomic_DNA"/>
</dbReference>
<dbReference type="AlphaFoldDB" id="A0A1X0VD98"/>
<dbReference type="InterPro" id="IPR011055">
    <property type="entry name" value="Dup_hybrid_motif"/>
</dbReference>
<dbReference type="Gene3D" id="2.70.70.10">
    <property type="entry name" value="Glucose Permease (Domain IIA)"/>
    <property type="match status" value="1"/>
</dbReference>
<comment type="caution">
    <text evidence="1">The sequence shown here is derived from an EMBL/GenBank/DDBJ whole genome shotgun (WGS) entry which is preliminary data.</text>
</comment>
<accession>A0A1X0VD98</accession>
<gene>
    <name evidence="1" type="ORF">BMR96_06075</name>
</gene>
<reference evidence="1 2" key="1">
    <citation type="journal article" date="2017" name="Front. Microbiol.">
        <title>Genomic Characterization of Dairy Associated Leuconostoc Species and Diversity of Leuconostocs in Undefined Mixed Mesophilic Starter Cultures.</title>
        <authorList>
            <person name="Frantzen C.A."/>
            <person name="Kot W."/>
            <person name="Pedersen T.B."/>
            <person name="Ardo Y.M."/>
            <person name="Broadbent J.R."/>
            <person name="Neve H."/>
            <person name="Hansen L.H."/>
            <person name="Dal Bello F."/>
            <person name="Ostlie H.M."/>
            <person name="Kleppen H.P."/>
            <person name="Vogensen F.K."/>
            <person name="Holo H."/>
        </authorList>
    </citation>
    <scope>NUCLEOTIDE SEQUENCE [LARGE SCALE GENOMIC DNA]</scope>
    <source>
        <strain evidence="1 2">LMGCF08</strain>
    </source>
</reference>